<keyword evidence="1" id="KW-0285">Flavoprotein</keyword>
<organism evidence="4 5">
    <name type="scientific">Deinococcus aquaticus</name>
    <dbReference type="NCBI Taxonomy" id="328692"/>
    <lineage>
        <taxon>Bacteria</taxon>
        <taxon>Thermotogati</taxon>
        <taxon>Deinococcota</taxon>
        <taxon>Deinococci</taxon>
        <taxon>Deinococcales</taxon>
        <taxon>Deinococcaceae</taxon>
        <taxon>Deinococcus</taxon>
    </lineage>
</organism>
<dbReference type="PANTHER" id="PTHR43539">
    <property type="entry name" value="FLAVIN-BINDING MONOOXYGENASE-LIKE PROTEIN (AFU_ORTHOLOGUE AFUA_4G09220)"/>
    <property type="match status" value="1"/>
</dbReference>
<dbReference type="Gene3D" id="3.50.50.60">
    <property type="entry name" value="FAD/NAD(P)-binding domain"/>
    <property type="match status" value="1"/>
</dbReference>
<dbReference type="InterPro" id="IPR020946">
    <property type="entry name" value="Flavin_mOase-like"/>
</dbReference>
<protein>
    <submittedName>
        <fullName evidence="4">NAD(P)-binding domain-containing protein</fullName>
    </submittedName>
</protein>
<evidence type="ECO:0000256" key="2">
    <source>
        <dbReference type="ARBA" id="ARBA00022827"/>
    </source>
</evidence>
<dbReference type="Proteomes" id="UP001217044">
    <property type="component" value="Chromosome"/>
</dbReference>
<gene>
    <name evidence="4" type="ORF">M8445_04880</name>
</gene>
<dbReference type="InterPro" id="IPR050982">
    <property type="entry name" value="Auxin_biosynth/cation_transpt"/>
</dbReference>
<evidence type="ECO:0000313" key="5">
    <source>
        <dbReference type="Proteomes" id="UP001217044"/>
    </source>
</evidence>
<name>A0ABY7V2Y3_9DEIO</name>
<accession>A0ABY7V2Y3</accession>
<dbReference type="InterPro" id="IPR000960">
    <property type="entry name" value="Flavin_mOase"/>
</dbReference>
<proteinExistence type="predicted"/>
<dbReference type="PRINTS" id="PR00370">
    <property type="entry name" value="FMOXYGENASE"/>
</dbReference>
<dbReference type="EMBL" id="CP115165">
    <property type="protein sequence ID" value="WDA59551.1"/>
    <property type="molecule type" value="Genomic_DNA"/>
</dbReference>
<keyword evidence="3" id="KW-0560">Oxidoreductase</keyword>
<sequence length="453" mass="50161">MSEPTYLIIGAGPCGLSLARAFTQAGLSYEQVERHSDVGGIWDLGNPGTPMYRSAHFISSKTTSAFLGFPMPADYPDYPTNRQILDYLRSFARTFGLYGRIRFGVGVVDVQEMPGGWQVSFTDGQTRTYAGVICATGTNWEPQMPELPGVFDGDVRHSVTYTSPDEFRGRRVLVLGAGNSGCDIACDAARSANAAFISMRRGYHFIPKRVFGRPADTLAAGGPHLPAFIERPVMQGLLKLVTGDLTKLGLPKPDHRLFESHPIVNDQLLHHLAHGDIHVKGDVARLEGPDVVFRDGTREPVDLIICATGYTMNIPYARRYFEWKSERPDLYLTMFNRAHHNLFGLGYLETDGSLYPLADWMAHMLTQYLLGQRAYPGGPQPFDTLIREDRTDLSGGTHVDSPRHALYVQRRAYLTHLRALCRRLGWPEPDEAALGVPAHPGPLHPGHPQAVNA</sequence>
<dbReference type="PANTHER" id="PTHR43539:SF78">
    <property type="entry name" value="FLAVIN-CONTAINING MONOOXYGENASE"/>
    <property type="match status" value="1"/>
</dbReference>
<dbReference type="PIRSF" id="PIRSF000332">
    <property type="entry name" value="FMO"/>
    <property type="match status" value="1"/>
</dbReference>
<evidence type="ECO:0000313" key="4">
    <source>
        <dbReference type="EMBL" id="WDA59551.1"/>
    </source>
</evidence>
<keyword evidence="2" id="KW-0274">FAD</keyword>
<dbReference type="Pfam" id="PF00743">
    <property type="entry name" value="FMO-like"/>
    <property type="match status" value="1"/>
</dbReference>
<dbReference type="SUPFAM" id="SSF51905">
    <property type="entry name" value="FAD/NAD(P)-binding domain"/>
    <property type="match status" value="2"/>
</dbReference>
<evidence type="ECO:0000256" key="1">
    <source>
        <dbReference type="ARBA" id="ARBA00022630"/>
    </source>
</evidence>
<dbReference type="RefSeq" id="WP_273990096.1">
    <property type="nucleotide sequence ID" value="NZ_BAABQT010000011.1"/>
</dbReference>
<reference evidence="4 5" key="1">
    <citation type="submission" date="2022-12" db="EMBL/GenBank/DDBJ databases">
        <title>Genome Sequence of Deinococcus aquaticus Type Strain PB314.</title>
        <authorList>
            <person name="Albert C."/>
            <person name="Hill J."/>
            <person name="Boren L."/>
            <person name="Scholz-Ng S."/>
            <person name="Fatema N."/>
            <person name="Grosso R."/>
            <person name="Soboslay E."/>
            <person name="Tuohy J."/>
        </authorList>
    </citation>
    <scope>NUCLEOTIDE SEQUENCE [LARGE SCALE GENOMIC DNA]</scope>
    <source>
        <strain evidence="4 5">PB-314</strain>
    </source>
</reference>
<evidence type="ECO:0000256" key="3">
    <source>
        <dbReference type="ARBA" id="ARBA00023002"/>
    </source>
</evidence>
<keyword evidence="5" id="KW-1185">Reference proteome</keyword>
<dbReference type="InterPro" id="IPR036188">
    <property type="entry name" value="FAD/NAD-bd_sf"/>
</dbReference>